<proteinExistence type="predicted"/>
<dbReference type="Pfam" id="PF25296">
    <property type="entry name" value="Decapeptide"/>
    <property type="match status" value="1"/>
</dbReference>
<dbReference type="EMBL" id="HBKO01034164">
    <property type="protein sequence ID" value="CAE2255821.1"/>
    <property type="molecule type" value="Transcribed_RNA"/>
</dbReference>
<gene>
    <name evidence="1" type="ORF">CPOL0286_LOCUS15519</name>
</gene>
<name>A0A7S4N054_9EUKA</name>
<evidence type="ECO:0000313" key="1">
    <source>
        <dbReference type="EMBL" id="CAE2255821.1"/>
    </source>
</evidence>
<reference evidence="1" key="1">
    <citation type="submission" date="2021-01" db="EMBL/GenBank/DDBJ databases">
        <authorList>
            <person name="Corre E."/>
            <person name="Pelletier E."/>
            <person name="Niang G."/>
            <person name="Scheremetjew M."/>
            <person name="Finn R."/>
            <person name="Kale V."/>
            <person name="Holt S."/>
            <person name="Cochrane G."/>
            <person name="Meng A."/>
            <person name="Brown T."/>
            <person name="Cohen L."/>
        </authorList>
    </citation>
    <scope>NUCLEOTIDE SEQUENCE</scope>
    <source>
        <strain evidence="1">UIO037</strain>
    </source>
</reference>
<accession>A0A7S4N054</accession>
<dbReference type="InterPro" id="IPR057481">
    <property type="entry name" value="Decapeptide"/>
</dbReference>
<organism evidence="1">
    <name type="scientific">Prymnesium polylepis</name>
    <dbReference type="NCBI Taxonomy" id="72548"/>
    <lineage>
        <taxon>Eukaryota</taxon>
        <taxon>Haptista</taxon>
        <taxon>Haptophyta</taxon>
        <taxon>Prymnesiophyceae</taxon>
        <taxon>Prymnesiales</taxon>
        <taxon>Prymnesiaceae</taxon>
        <taxon>Prymnesium</taxon>
    </lineage>
</organism>
<sequence>MRTASFKAGTLRRVGFSAKDLKCFNVKELRGACTAVELAEEEYTAAELYPIFSARELLPAYPTIEIKQAGATLRELLRAGLTVEEALDADFTVLELKLQGVSPSAMVEAGVEVERLRSVGFSAGELRSLGFSARDLNPARCALLADEEELCRKLGYSSPQHPI</sequence>
<protein>
    <submittedName>
        <fullName evidence="1">Uncharacterized protein</fullName>
    </submittedName>
</protein>
<dbReference type="AlphaFoldDB" id="A0A7S4N054"/>